<accession>L1K484</accession>
<keyword evidence="1" id="KW-0812">Transmembrane</keyword>
<dbReference type="HOGENOM" id="CLU_547978_0_0_1"/>
<dbReference type="Proteomes" id="UP000011087">
    <property type="component" value="Unassembled WGS sequence"/>
</dbReference>
<reference evidence="3" key="3">
    <citation type="submission" date="2015-06" db="UniProtKB">
        <authorList>
            <consortium name="EnsemblProtists"/>
        </authorList>
    </citation>
    <scope>IDENTIFICATION</scope>
</reference>
<keyword evidence="4" id="KW-1185">Reference proteome</keyword>
<gene>
    <name evidence="2" type="ORF">GUITHDRAFT_131614</name>
</gene>
<reference evidence="4" key="2">
    <citation type="submission" date="2012-11" db="EMBL/GenBank/DDBJ databases">
        <authorList>
            <person name="Kuo A."/>
            <person name="Curtis B.A."/>
            <person name="Tanifuji G."/>
            <person name="Burki F."/>
            <person name="Gruber A."/>
            <person name="Irimia M."/>
            <person name="Maruyama S."/>
            <person name="Arias M.C."/>
            <person name="Ball S.G."/>
            <person name="Gile G.H."/>
            <person name="Hirakawa Y."/>
            <person name="Hopkins J.F."/>
            <person name="Rensing S.A."/>
            <person name="Schmutz J."/>
            <person name="Symeonidi A."/>
            <person name="Elias M."/>
            <person name="Eveleigh R.J."/>
            <person name="Herman E.K."/>
            <person name="Klute M.J."/>
            <person name="Nakayama T."/>
            <person name="Obornik M."/>
            <person name="Reyes-Prieto A."/>
            <person name="Armbrust E.V."/>
            <person name="Aves S.J."/>
            <person name="Beiko R.G."/>
            <person name="Coutinho P."/>
            <person name="Dacks J.B."/>
            <person name="Durnford D.G."/>
            <person name="Fast N.M."/>
            <person name="Green B.R."/>
            <person name="Grisdale C."/>
            <person name="Hempe F."/>
            <person name="Henrissat B."/>
            <person name="Hoppner M.P."/>
            <person name="Ishida K.-I."/>
            <person name="Kim E."/>
            <person name="Koreny L."/>
            <person name="Kroth P.G."/>
            <person name="Liu Y."/>
            <person name="Malik S.-B."/>
            <person name="Maier U.G."/>
            <person name="McRose D."/>
            <person name="Mock T."/>
            <person name="Neilson J.A."/>
            <person name="Onodera N.T."/>
            <person name="Poole A.M."/>
            <person name="Pritham E.J."/>
            <person name="Richards T.A."/>
            <person name="Rocap G."/>
            <person name="Roy S.W."/>
            <person name="Sarai C."/>
            <person name="Schaack S."/>
            <person name="Shirato S."/>
            <person name="Slamovits C.H."/>
            <person name="Spencer D.F."/>
            <person name="Suzuki S."/>
            <person name="Worden A.Z."/>
            <person name="Zauner S."/>
            <person name="Barry K."/>
            <person name="Bell C."/>
            <person name="Bharti A.K."/>
            <person name="Crow J.A."/>
            <person name="Grimwood J."/>
            <person name="Kramer R."/>
            <person name="Lindquist E."/>
            <person name="Lucas S."/>
            <person name="Salamov A."/>
            <person name="McFadden G.I."/>
            <person name="Lane C.E."/>
            <person name="Keeling P.J."/>
            <person name="Gray M.W."/>
            <person name="Grigoriev I.V."/>
            <person name="Archibald J.M."/>
        </authorList>
    </citation>
    <scope>NUCLEOTIDE SEQUENCE</scope>
    <source>
        <strain evidence="4">CCMP2712</strain>
    </source>
</reference>
<dbReference type="Pfam" id="PF08637">
    <property type="entry name" value="NCA2"/>
    <property type="match status" value="1"/>
</dbReference>
<dbReference type="OrthoDB" id="413313at2759"/>
<dbReference type="InterPro" id="IPR013946">
    <property type="entry name" value="NCA2-like"/>
</dbReference>
<dbReference type="EnsemblProtists" id="EKX55409">
    <property type="protein sequence ID" value="EKX55409"/>
    <property type="gene ID" value="GUITHDRAFT_131614"/>
</dbReference>
<dbReference type="EMBL" id="JH992965">
    <property type="protein sequence ID" value="EKX55409.1"/>
    <property type="molecule type" value="Genomic_DNA"/>
</dbReference>
<evidence type="ECO:0000256" key="1">
    <source>
        <dbReference type="SAM" id="Phobius"/>
    </source>
</evidence>
<sequence length="498" mass="55509">MISLTPISASPIQVPYHLLHDLTVVRPPKVKIADHIQNLAATWNNPIASTFAIKISSADSVPALLNAIDLILCSQENLYRKSNDVCPADSYDTMEEDSDPLSRFNDLEDLVSDGDNLPQFLVEDKGYDQELKKRRKRKTMDQALTIAAAMTCLRLSDVICHGLLPQIEKGLETLSFPLGTDFSSLFPARKILTNIGDLRKSSDLYSLEKAVCQHWPDVLLIGTTAIVMKTSASSRSFFKSVSAWKDTASEAVSNVVQENLREPMKAISKLLFEKPAGNEMQEAVERSRQALQRMIDVAAERSFYKDELKRTSAGGMEGIMKTFELEMRSPIKGALTGKLLRAVSKTLERRNGEELRGRQGLIQLQEMKLNFETEMTTVLAMLPVLSAIAIATAGVSGAISWIGSRNQRTREDLLDIVHEVNKCLISEQVGGTETFRSMGLRCLFVWQMGKVLQTGIRDIDPRQVSKLRNDVVKLASPAISVQEHFLQLDLVYRQLSRA</sequence>
<dbReference type="AlphaFoldDB" id="L1K484"/>
<dbReference type="PaxDb" id="55529-EKX55409"/>
<proteinExistence type="predicted"/>
<feature type="transmembrane region" description="Helical" evidence="1">
    <location>
        <begin position="378"/>
        <end position="402"/>
    </location>
</feature>
<name>L1K484_GUITC</name>
<evidence type="ECO:0000313" key="4">
    <source>
        <dbReference type="Proteomes" id="UP000011087"/>
    </source>
</evidence>
<organism evidence="2">
    <name type="scientific">Guillardia theta (strain CCMP2712)</name>
    <name type="common">Cryptophyte</name>
    <dbReference type="NCBI Taxonomy" id="905079"/>
    <lineage>
        <taxon>Eukaryota</taxon>
        <taxon>Cryptophyceae</taxon>
        <taxon>Pyrenomonadales</taxon>
        <taxon>Geminigeraceae</taxon>
        <taxon>Guillardia</taxon>
    </lineage>
</organism>
<dbReference type="GeneID" id="17312121"/>
<evidence type="ECO:0000313" key="2">
    <source>
        <dbReference type="EMBL" id="EKX55409.1"/>
    </source>
</evidence>
<protein>
    <submittedName>
        <fullName evidence="2 3">Uncharacterized protein</fullName>
    </submittedName>
</protein>
<dbReference type="KEGG" id="gtt:GUITHDRAFT_131614"/>
<keyword evidence="1" id="KW-0472">Membrane</keyword>
<dbReference type="RefSeq" id="XP_005842389.1">
    <property type="nucleotide sequence ID" value="XM_005842332.1"/>
</dbReference>
<evidence type="ECO:0000313" key="3">
    <source>
        <dbReference type="EnsemblProtists" id="EKX55409"/>
    </source>
</evidence>
<reference evidence="2 4" key="1">
    <citation type="journal article" date="2012" name="Nature">
        <title>Algal genomes reveal evolutionary mosaicism and the fate of nucleomorphs.</title>
        <authorList>
            <consortium name="DOE Joint Genome Institute"/>
            <person name="Curtis B.A."/>
            <person name="Tanifuji G."/>
            <person name="Burki F."/>
            <person name="Gruber A."/>
            <person name="Irimia M."/>
            <person name="Maruyama S."/>
            <person name="Arias M.C."/>
            <person name="Ball S.G."/>
            <person name="Gile G.H."/>
            <person name="Hirakawa Y."/>
            <person name="Hopkins J.F."/>
            <person name="Kuo A."/>
            <person name="Rensing S.A."/>
            <person name="Schmutz J."/>
            <person name="Symeonidi A."/>
            <person name="Elias M."/>
            <person name="Eveleigh R.J."/>
            <person name="Herman E.K."/>
            <person name="Klute M.J."/>
            <person name="Nakayama T."/>
            <person name="Obornik M."/>
            <person name="Reyes-Prieto A."/>
            <person name="Armbrust E.V."/>
            <person name="Aves S.J."/>
            <person name="Beiko R.G."/>
            <person name="Coutinho P."/>
            <person name="Dacks J.B."/>
            <person name="Durnford D.G."/>
            <person name="Fast N.M."/>
            <person name="Green B.R."/>
            <person name="Grisdale C.J."/>
            <person name="Hempel F."/>
            <person name="Henrissat B."/>
            <person name="Hoppner M.P."/>
            <person name="Ishida K."/>
            <person name="Kim E."/>
            <person name="Koreny L."/>
            <person name="Kroth P.G."/>
            <person name="Liu Y."/>
            <person name="Malik S.B."/>
            <person name="Maier U.G."/>
            <person name="McRose D."/>
            <person name="Mock T."/>
            <person name="Neilson J.A."/>
            <person name="Onodera N.T."/>
            <person name="Poole A.M."/>
            <person name="Pritham E.J."/>
            <person name="Richards T.A."/>
            <person name="Rocap G."/>
            <person name="Roy S.W."/>
            <person name="Sarai C."/>
            <person name="Schaack S."/>
            <person name="Shirato S."/>
            <person name="Slamovits C.H."/>
            <person name="Spencer D.F."/>
            <person name="Suzuki S."/>
            <person name="Worden A.Z."/>
            <person name="Zauner S."/>
            <person name="Barry K."/>
            <person name="Bell C."/>
            <person name="Bharti A.K."/>
            <person name="Crow J.A."/>
            <person name="Grimwood J."/>
            <person name="Kramer R."/>
            <person name="Lindquist E."/>
            <person name="Lucas S."/>
            <person name="Salamov A."/>
            <person name="McFadden G.I."/>
            <person name="Lane C.E."/>
            <person name="Keeling P.J."/>
            <person name="Gray M.W."/>
            <person name="Grigoriev I.V."/>
            <person name="Archibald J.M."/>
        </authorList>
    </citation>
    <scope>NUCLEOTIDE SEQUENCE</scope>
    <source>
        <strain evidence="2 4">CCMP2712</strain>
    </source>
</reference>
<keyword evidence="1" id="KW-1133">Transmembrane helix</keyword>